<dbReference type="Pfam" id="PF00147">
    <property type="entry name" value="Fibrinogen_C"/>
    <property type="match status" value="1"/>
</dbReference>
<dbReference type="AlphaFoldDB" id="A0A6P8W8Z3"/>
<sequence>MLLKIITIIFVLNLFSSIAKSVENTQFNETKTIVELKKKFDILRLENTSLWDKIDDLTKKLCQAGFSSSCVKETTNQNSEIGKARKIVDDLTIKLRERVDGRLYARNCAEATAVFNHSGIFELMIPTYGRLPFKAACDAETRDGNWTIILRRMDGTVNFKRNWIEYKKGFGDVSGEFFLGLDNIHDMTTDQKQELMVILEDFKGEVRYELYSEFAIGSELDAYNLHTMGEATGTAGDSLTHHRNHKFSTFDRDNDDDPKNCAELYTGAWWHVACHHCQLTGTYNNTLSGMGINWLHFHGHLYSLKSALMMIRPTM</sequence>
<dbReference type="PROSITE" id="PS51406">
    <property type="entry name" value="FIBRINOGEN_C_2"/>
    <property type="match status" value="1"/>
</dbReference>
<name>A0A6P8W8Z3_DROAB</name>
<dbReference type="InterPro" id="IPR036056">
    <property type="entry name" value="Fibrinogen-like_C"/>
</dbReference>
<organism evidence="3 4">
    <name type="scientific">Drosophila albomicans</name>
    <name type="common">Fruit fly</name>
    <dbReference type="NCBI Taxonomy" id="7291"/>
    <lineage>
        <taxon>Eukaryota</taxon>
        <taxon>Metazoa</taxon>
        <taxon>Ecdysozoa</taxon>
        <taxon>Arthropoda</taxon>
        <taxon>Hexapoda</taxon>
        <taxon>Insecta</taxon>
        <taxon>Pterygota</taxon>
        <taxon>Neoptera</taxon>
        <taxon>Endopterygota</taxon>
        <taxon>Diptera</taxon>
        <taxon>Brachycera</taxon>
        <taxon>Muscomorpha</taxon>
        <taxon>Ephydroidea</taxon>
        <taxon>Drosophilidae</taxon>
        <taxon>Drosophila</taxon>
    </lineage>
</organism>
<dbReference type="OrthoDB" id="6145874at2759"/>
<dbReference type="GeneID" id="117565222"/>
<protein>
    <submittedName>
        <fullName evidence="4">Microfibril-associated glycoprotein 4-like isoform X3</fullName>
    </submittedName>
</protein>
<evidence type="ECO:0000259" key="2">
    <source>
        <dbReference type="PROSITE" id="PS51406"/>
    </source>
</evidence>
<evidence type="ECO:0000313" key="4">
    <source>
        <dbReference type="RefSeq" id="XP_034100121.2"/>
    </source>
</evidence>
<dbReference type="InterPro" id="IPR002181">
    <property type="entry name" value="Fibrinogen_a/b/g_C_dom"/>
</dbReference>
<feature type="signal peptide" evidence="1">
    <location>
        <begin position="1"/>
        <end position="21"/>
    </location>
</feature>
<evidence type="ECO:0000313" key="3">
    <source>
        <dbReference type="Proteomes" id="UP000515160"/>
    </source>
</evidence>
<dbReference type="GO" id="GO:0005615">
    <property type="term" value="C:extracellular space"/>
    <property type="evidence" value="ECO:0007669"/>
    <property type="project" value="TreeGrafter"/>
</dbReference>
<gene>
    <name evidence="4" type="primary">LOC117565222</name>
</gene>
<feature type="chain" id="PRO_5038928101" evidence="1">
    <location>
        <begin position="22"/>
        <end position="315"/>
    </location>
</feature>
<dbReference type="RefSeq" id="XP_034100121.2">
    <property type="nucleotide sequence ID" value="XM_034244230.2"/>
</dbReference>
<dbReference type="PANTHER" id="PTHR19143:SF327">
    <property type="entry name" value="FI21813P1-RELATED"/>
    <property type="match status" value="1"/>
</dbReference>
<keyword evidence="1" id="KW-0732">Signal</keyword>
<feature type="domain" description="Fibrinogen C-terminal" evidence="2">
    <location>
        <begin position="99"/>
        <end position="315"/>
    </location>
</feature>
<dbReference type="SUPFAM" id="SSF56496">
    <property type="entry name" value="Fibrinogen C-terminal domain-like"/>
    <property type="match status" value="1"/>
</dbReference>
<reference evidence="4" key="1">
    <citation type="submission" date="2025-08" db="UniProtKB">
        <authorList>
            <consortium name="RefSeq"/>
        </authorList>
    </citation>
    <scope>IDENTIFICATION</scope>
    <source>
        <strain evidence="4">15112-1751.03</strain>
        <tissue evidence="4">Whole Adult</tissue>
    </source>
</reference>
<proteinExistence type="predicted"/>
<dbReference type="CDD" id="cd00087">
    <property type="entry name" value="FReD"/>
    <property type="match status" value="1"/>
</dbReference>
<dbReference type="InterPro" id="IPR014716">
    <property type="entry name" value="Fibrinogen_a/b/g_C_1"/>
</dbReference>
<dbReference type="SMART" id="SM00186">
    <property type="entry name" value="FBG"/>
    <property type="match status" value="1"/>
</dbReference>
<keyword evidence="3" id="KW-1185">Reference proteome</keyword>
<evidence type="ECO:0000256" key="1">
    <source>
        <dbReference type="SAM" id="SignalP"/>
    </source>
</evidence>
<dbReference type="PANTHER" id="PTHR19143">
    <property type="entry name" value="FIBRINOGEN/TENASCIN/ANGIOPOEITIN"/>
    <property type="match status" value="1"/>
</dbReference>
<dbReference type="InterPro" id="IPR050373">
    <property type="entry name" value="Fibrinogen_C-term_domain"/>
</dbReference>
<dbReference type="Gene3D" id="3.90.215.10">
    <property type="entry name" value="Gamma Fibrinogen, chain A, domain 1"/>
    <property type="match status" value="1"/>
</dbReference>
<dbReference type="Proteomes" id="UP000515160">
    <property type="component" value="Chromosome 2L"/>
</dbReference>
<accession>A0A6P8W8Z3</accession>